<dbReference type="Proteomes" id="UP001210380">
    <property type="component" value="Unassembled WGS sequence"/>
</dbReference>
<protein>
    <submittedName>
        <fullName evidence="1">Uncharacterized protein</fullName>
    </submittedName>
</protein>
<evidence type="ECO:0000313" key="1">
    <source>
        <dbReference type="EMBL" id="MDA3630003.1"/>
    </source>
</evidence>
<gene>
    <name evidence="1" type="ORF">OU415_31555</name>
</gene>
<dbReference type="EMBL" id="JAQGLA010000083">
    <property type="protein sequence ID" value="MDA3630003.1"/>
    <property type="molecule type" value="Genomic_DNA"/>
</dbReference>
<dbReference type="SUPFAM" id="SSF53756">
    <property type="entry name" value="UDP-Glycosyltransferase/glycogen phosphorylase"/>
    <property type="match status" value="1"/>
</dbReference>
<name>A0ABT4V841_9PSEU</name>
<organism evidence="1 2">
    <name type="scientific">Saccharopolyspora oryzae</name>
    <dbReference type="NCBI Taxonomy" id="2997343"/>
    <lineage>
        <taxon>Bacteria</taxon>
        <taxon>Bacillati</taxon>
        <taxon>Actinomycetota</taxon>
        <taxon>Actinomycetes</taxon>
        <taxon>Pseudonocardiales</taxon>
        <taxon>Pseudonocardiaceae</taxon>
        <taxon>Saccharopolyspora</taxon>
    </lineage>
</organism>
<keyword evidence="2" id="KW-1185">Reference proteome</keyword>
<proteinExistence type="predicted"/>
<sequence length="404" mass="44154">MLSHHEQLDRLAATTPQALPAAVVAGDPCFDRLRASLPERFRYRRALGADESSTVVAVSSTWGDKSLLGQHPDLIAELLAELPDDHIVAAIMHPNTWYAHGPWQLRYWLGKALRSGLRLIPPAEGWQQAIIAADVTIGDHGAVTGYSAALGKPTLLATFPESEVAAGSAVAAFGAAASRLDMRVGLAVQLHEAVQQHSADQFREVEQLTSSVPDESAQHLRRSCYRIMRLPEPPGSAPVPVYPARALAPERDVVRAWWISGEWRGADVQLTRWPADVNLRRGRKPVSPDRFLVVRSTHPQRDVRNSAAVVIHEVDLTDEVDDALARTLAAFPACQLAVATTGEQCWMQNRDGRRLAATALDVVAAAAAVHLWSEEDRDWSAIPPRFALGVSARRRDVVIATDDQ</sequence>
<accession>A0ABT4V841</accession>
<comment type="caution">
    <text evidence="1">The sequence shown here is derived from an EMBL/GenBank/DDBJ whole genome shotgun (WGS) entry which is preliminary data.</text>
</comment>
<reference evidence="1 2" key="1">
    <citation type="submission" date="2022-11" db="EMBL/GenBank/DDBJ databases">
        <title>Draft genome sequence of Saccharopolyspora sp. WRP15-2 isolated from rhizosphere soils of wild rice in Thailand.</title>
        <authorList>
            <person name="Duangmal K."/>
            <person name="Kammanee S."/>
            <person name="Muangham S."/>
        </authorList>
    </citation>
    <scope>NUCLEOTIDE SEQUENCE [LARGE SCALE GENOMIC DNA]</scope>
    <source>
        <strain evidence="1 2">WRP15-2</strain>
    </source>
</reference>
<evidence type="ECO:0000313" key="2">
    <source>
        <dbReference type="Proteomes" id="UP001210380"/>
    </source>
</evidence>